<evidence type="ECO:0000313" key="2">
    <source>
        <dbReference type="Proteomes" id="UP001305606"/>
    </source>
</evidence>
<organism evidence="1 2">
    <name type="scientific">Streptomyces luomodiensis</name>
    <dbReference type="NCBI Taxonomy" id="3026192"/>
    <lineage>
        <taxon>Bacteria</taxon>
        <taxon>Bacillati</taxon>
        <taxon>Actinomycetota</taxon>
        <taxon>Actinomycetes</taxon>
        <taxon>Kitasatosporales</taxon>
        <taxon>Streptomycetaceae</taxon>
        <taxon>Streptomyces</taxon>
    </lineage>
</organism>
<dbReference type="EMBL" id="CP117522">
    <property type="protein sequence ID" value="WNE97336.1"/>
    <property type="molecule type" value="Genomic_DNA"/>
</dbReference>
<reference evidence="1 2" key="1">
    <citation type="submission" date="2023-02" db="EMBL/GenBank/DDBJ databases">
        <title>Streptomyces sp. SCA4-21 with antifungal activity against Fusarium oxysporum f. sp. cubense, Streptomyces sp. SCA2-17 with antifungal activity against Fusarium oxysporum f. sp. cubense.</title>
        <authorList>
            <person name="Qi D."/>
        </authorList>
    </citation>
    <scope>NUCLEOTIDE SEQUENCE [LARGE SCALE GENOMIC DNA]</scope>
    <source>
        <strain evidence="1 2">SCA4-21</strain>
    </source>
</reference>
<accession>A0ABY9UY39</accession>
<evidence type="ECO:0000313" key="1">
    <source>
        <dbReference type="EMBL" id="WNE97336.1"/>
    </source>
</evidence>
<dbReference type="Proteomes" id="UP001305606">
    <property type="component" value="Chromosome"/>
</dbReference>
<dbReference type="InterPro" id="IPR046151">
    <property type="entry name" value="DUF6153"/>
</dbReference>
<gene>
    <name evidence="1" type="ORF">PS467_19375</name>
</gene>
<dbReference type="Pfam" id="PF19650">
    <property type="entry name" value="DUF6153"/>
    <property type="match status" value="1"/>
</dbReference>
<keyword evidence="2" id="KW-1185">Reference proteome</keyword>
<name>A0ABY9UY39_9ACTN</name>
<proteinExistence type="predicted"/>
<protein>
    <submittedName>
        <fullName evidence="1">DUF6153 family protein</fullName>
    </submittedName>
</protein>
<dbReference type="RefSeq" id="WP_311036349.1">
    <property type="nucleotide sequence ID" value="NZ_CP117522.1"/>
</dbReference>
<sequence>MTSGLRTRTRTRSAVSRARWMLLVMAVVAGVLAMHGLSPSGMPSAGQHVMTAPLGEAGQHAVSADAGDSACPHVSGADDGGMAMDHVGGTCAAKGTAASYVPPTLLPALAVPAEPSVTALGNHVARTVDGRAPPSLSELQLLRI</sequence>